<evidence type="ECO:0000256" key="10">
    <source>
        <dbReference type="ARBA" id="ARBA00022833"/>
    </source>
</evidence>
<dbReference type="InterPro" id="IPR002933">
    <property type="entry name" value="Peptidase_M20"/>
</dbReference>
<evidence type="ECO:0000256" key="6">
    <source>
        <dbReference type="ARBA" id="ARBA00016853"/>
    </source>
</evidence>
<dbReference type="SUPFAM" id="SSF53187">
    <property type="entry name" value="Zn-dependent exopeptidases"/>
    <property type="match status" value="1"/>
</dbReference>
<keyword evidence="9" id="KW-0378">Hydrolase</keyword>
<evidence type="ECO:0000256" key="12">
    <source>
        <dbReference type="ARBA" id="ARBA00023154"/>
    </source>
</evidence>
<dbReference type="AlphaFoldDB" id="A0A0R2AKN5"/>
<evidence type="ECO:0000256" key="2">
    <source>
        <dbReference type="ARBA" id="ARBA00001947"/>
    </source>
</evidence>
<dbReference type="RefSeq" id="WP_056967036.1">
    <property type="nucleotide sequence ID" value="NZ_AYYQ01000036.1"/>
</dbReference>
<feature type="domain" description="Peptidase M20 dimerisation" evidence="15">
    <location>
        <begin position="189"/>
        <end position="293"/>
    </location>
</feature>
<dbReference type="PANTHER" id="PTHR43808">
    <property type="entry name" value="ACETYLORNITHINE DEACETYLASE"/>
    <property type="match status" value="1"/>
</dbReference>
<dbReference type="PROSITE" id="PS00758">
    <property type="entry name" value="ARGE_DAPE_CPG2_1"/>
    <property type="match status" value="1"/>
</dbReference>
<name>A0A0R2AKN5_9LACO</name>
<dbReference type="CDD" id="cd08659">
    <property type="entry name" value="M20_ArgE_DapE-like"/>
    <property type="match status" value="1"/>
</dbReference>
<evidence type="ECO:0000313" key="16">
    <source>
        <dbReference type="EMBL" id="KRM67565.1"/>
    </source>
</evidence>
<evidence type="ECO:0000256" key="1">
    <source>
        <dbReference type="ARBA" id="ARBA00001941"/>
    </source>
</evidence>
<dbReference type="GO" id="GO:0046872">
    <property type="term" value="F:metal ion binding"/>
    <property type="evidence" value="ECO:0007669"/>
    <property type="project" value="UniProtKB-KW"/>
</dbReference>
<dbReference type="UniPathway" id="UPA00034">
    <property type="reaction ID" value="UER00021"/>
</dbReference>
<proteinExistence type="inferred from homology"/>
<keyword evidence="8" id="KW-0479">Metal-binding</keyword>
<protein>
    <recommendedName>
        <fullName evidence="6">Probable succinyl-diaminopimelate desuccinylase</fullName>
        <ecNumber evidence="5">3.5.1.18</ecNumber>
    </recommendedName>
</protein>
<comment type="caution">
    <text evidence="16">The sequence shown here is derived from an EMBL/GenBank/DDBJ whole genome shotgun (WGS) entry which is preliminary data.</text>
</comment>
<dbReference type="Pfam" id="PF07687">
    <property type="entry name" value="M20_dimer"/>
    <property type="match status" value="1"/>
</dbReference>
<evidence type="ECO:0000256" key="14">
    <source>
        <dbReference type="ARBA" id="ARBA00051301"/>
    </source>
</evidence>
<comment type="cofactor">
    <cofactor evidence="2">
        <name>Zn(2+)</name>
        <dbReference type="ChEBI" id="CHEBI:29105"/>
    </cofactor>
</comment>
<evidence type="ECO:0000256" key="7">
    <source>
        <dbReference type="ARBA" id="ARBA00022605"/>
    </source>
</evidence>
<keyword evidence="12" id="KW-0457">Lysine biosynthesis</keyword>
<evidence type="ECO:0000256" key="9">
    <source>
        <dbReference type="ARBA" id="ARBA00022801"/>
    </source>
</evidence>
<dbReference type="NCBIfam" id="NF006365">
    <property type="entry name" value="PRK08588.1"/>
    <property type="match status" value="1"/>
</dbReference>
<organism evidence="16 17">
    <name type="scientific">Apilactobacillus ozensis DSM 23829 = JCM 17196</name>
    <dbReference type="NCBI Taxonomy" id="1423781"/>
    <lineage>
        <taxon>Bacteria</taxon>
        <taxon>Bacillati</taxon>
        <taxon>Bacillota</taxon>
        <taxon>Bacilli</taxon>
        <taxon>Lactobacillales</taxon>
        <taxon>Lactobacillaceae</taxon>
        <taxon>Apilactobacillus</taxon>
    </lineage>
</organism>
<evidence type="ECO:0000256" key="5">
    <source>
        <dbReference type="ARBA" id="ARBA00011921"/>
    </source>
</evidence>
<dbReference type="PROSITE" id="PS00759">
    <property type="entry name" value="ARGE_DAPE_CPG2_2"/>
    <property type="match status" value="1"/>
</dbReference>
<dbReference type="EC" id="3.5.1.18" evidence="5"/>
<dbReference type="SUPFAM" id="SSF55031">
    <property type="entry name" value="Bacterial exopeptidase dimerisation domain"/>
    <property type="match status" value="1"/>
</dbReference>
<keyword evidence="10" id="KW-0862">Zinc</keyword>
<evidence type="ECO:0000256" key="4">
    <source>
        <dbReference type="ARBA" id="ARBA00006247"/>
    </source>
</evidence>
<dbReference type="NCBIfam" id="TIGR01910">
    <property type="entry name" value="DapE-ArgE"/>
    <property type="match status" value="1"/>
</dbReference>
<dbReference type="OrthoDB" id="9792335at2"/>
<comment type="pathway">
    <text evidence="3">Amino-acid biosynthesis; L-lysine biosynthesis via DAP pathway; LL-2,6-diaminopimelate from (S)-tetrahydrodipicolinate (succinylase route): step 3/3.</text>
</comment>
<keyword evidence="7" id="KW-0028">Amino-acid biosynthesis</keyword>
<sequence>MKGLLITNNQERISILEKTVSINTENNNEEQLANYLQDLLNQHGIKSEKLPFAPNRSNLITSIGSNESKSILALTGHMDTVNSGEISAWKNNPFKLTEINDKLFGRGTSDMKSGLIAIVIALIELHDEKISIPGQVRLIATGGEEKGQLGAADLLGRGLIQDIESLIVAEPSRLSNPTGGKETQFAIFAQNGVLDYEIVSHGKSAHSSMPNLGINAIDNLNYYLNQQKQYFDDLMKHDDKVLGKIVPVNSMITGGEQINSVPEYAKLTAKIRTTKLYDADKIISDLKALIDKINQLPNMNLEFKLLRKLSPVITNTNSKIINLVSKYTPEFFDQKITLRTVAGTTDAATFVSENQHMNIVQVGPGNESSHMVNEYVNKSAFINYIDFIKKIIVEYFKN</sequence>
<dbReference type="InterPro" id="IPR011650">
    <property type="entry name" value="Peptidase_M20_dimer"/>
</dbReference>
<evidence type="ECO:0000256" key="11">
    <source>
        <dbReference type="ARBA" id="ARBA00022915"/>
    </source>
</evidence>
<evidence type="ECO:0000256" key="3">
    <source>
        <dbReference type="ARBA" id="ARBA00005130"/>
    </source>
</evidence>
<dbReference type="InterPro" id="IPR010182">
    <property type="entry name" value="ArgE/DapE"/>
</dbReference>
<dbReference type="GO" id="GO:0009089">
    <property type="term" value="P:lysine biosynthetic process via diaminopimelate"/>
    <property type="evidence" value="ECO:0007669"/>
    <property type="project" value="UniProtKB-UniPathway"/>
</dbReference>
<accession>A0A0R2AKN5</accession>
<gene>
    <name evidence="16" type="ORF">FD06_GL000716</name>
</gene>
<keyword evidence="11" id="KW-0220">Diaminopimelate biosynthesis</keyword>
<comment type="similarity">
    <text evidence="4">Belongs to the peptidase M20A family.</text>
</comment>
<evidence type="ECO:0000259" key="15">
    <source>
        <dbReference type="Pfam" id="PF07687"/>
    </source>
</evidence>
<dbReference type="Pfam" id="PF01546">
    <property type="entry name" value="Peptidase_M20"/>
    <property type="match status" value="1"/>
</dbReference>
<dbReference type="PANTHER" id="PTHR43808:SF8">
    <property type="entry name" value="PEPTIDASE M20 DIMERISATION DOMAIN-CONTAINING PROTEIN"/>
    <property type="match status" value="1"/>
</dbReference>
<reference evidence="16 17" key="1">
    <citation type="journal article" date="2015" name="Genome Announc.">
        <title>Expanding the biotechnology potential of lactobacilli through comparative genomics of 213 strains and associated genera.</title>
        <authorList>
            <person name="Sun Z."/>
            <person name="Harris H.M."/>
            <person name="McCann A."/>
            <person name="Guo C."/>
            <person name="Argimon S."/>
            <person name="Zhang W."/>
            <person name="Yang X."/>
            <person name="Jeffery I.B."/>
            <person name="Cooney J.C."/>
            <person name="Kagawa T.F."/>
            <person name="Liu W."/>
            <person name="Song Y."/>
            <person name="Salvetti E."/>
            <person name="Wrobel A."/>
            <person name="Rasinkangas P."/>
            <person name="Parkhill J."/>
            <person name="Rea M.C."/>
            <person name="O'Sullivan O."/>
            <person name="Ritari J."/>
            <person name="Douillard F.P."/>
            <person name="Paul Ross R."/>
            <person name="Yang R."/>
            <person name="Briner A.E."/>
            <person name="Felis G.E."/>
            <person name="de Vos W.M."/>
            <person name="Barrangou R."/>
            <person name="Klaenhammer T.R."/>
            <person name="Caufield P.W."/>
            <person name="Cui Y."/>
            <person name="Zhang H."/>
            <person name="O'Toole P.W."/>
        </authorList>
    </citation>
    <scope>NUCLEOTIDE SEQUENCE [LARGE SCALE GENOMIC DNA]</scope>
    <source>
        <strain evidence="16 17">DSM 23829</strain>
    </source>
</reference>
<dbReference type="InterPro" id="IPR036264">
    <property type="entry name" value="Bact_exopeptidase_dim_dom"/>
</dbReference>
<dbReference type="EMBL" id="AYYQ01000036">
    <property type="protein sequence ID" value="KRM67565.1"/>
    <property type="molecule type" value="Genomic_DNA"/>
</dbReference>
<dbReference type="GO" id="GO:0009014">
    <property type="term" value="F:succinyl-diaminopimelate desuccinylase activity"/>
    <property type="evidence" value="ECO:0007669"/>
    <property type="project" value="UniProtKB-EC"/>
</dbReference>
<keyword evidence="17" id="KW-1185">Reference proteome</keyword>
<dbReference type="STRING" id="1423781.FD06_GL000716"/>
<evidence type="ECO:0000256" key="13">
    <source>
        <dbReference type="ARBA" id="ARBA00023285"/>
    </source>
</evidence>
<comment type="cofactor">
    <cofactor evidence="1">
        <name>Co(2+)</name>
        <dbReference type="ChEBI" id="CHEBI:48828"/>
    </cofactor>
</comment>
<comment type="catalytic activity">
    <reaction evidence="14">
        <text>N-succinyl-(2S,6S)-2,6-diaminopimelate + H2O = (2S,6S)-2,6-diaminopimelate + succinate</text>
        <dbReference type="Rhea" id="RHEA:22608"/>
        <dbReference type="ChEBI" id="CHEBI:15377"/>
        <dbReference type="ChEBI" id="CHEBI:30031"/>
        <dbReference type="ChEBI" id="CHEBI:57609"/>
        <dbReference type="ChEBI" id="CHEBI:58087"/>
        <dbReference type="EC" id="3.5.1.18"/>
    </reaction>
</comment>
<dbReference type="InterPro" id="IPR001261">
    <property type="entry name" value="ArgE/DapE_CS"/>
</dbReference>
<dbReference type="Proteomes" id="UP000052012">
    <property type="component" value="Unassembled WGS sequence"/>
</dbReference>
<dbReference type="PATRIC" id="fig|1423781.4.peg.734"/>
<dbReference type="Gene3D" id="3.30.70.360">
    <property type="match status" value="1"/>
</dbReference>
<dbReference type="GO" id="GO:0019877">
    <property type="term" value="P:diaminopimelate biosynthetic process"/>
    <property type="evidence" value="ECO:0007669"/>
    <property type="project" value="UniProtKB-KW"/>
</dbReference>
<keyword evidence="13" id="KW-0170">Cobalt</keyword>
<evidence type="ECO:0000256" key="8">
    <source>
        <dbReference type="ARBA" id="ARBA00022723"/>
    </source>
</evidence>
<evidence type="ECO:0000313" key="17">
    <source>
        <dbReference type="Proteomes" id="UP000052012"/>
    </source>
</evidence>
<dbReference type="InterPro" id="IPR050072">
    <property type="entry name" value="Peptidase_M20A"/>
</dbReference>
<dbReference type="Gene3D" id="3.40.630.10">
    <property type="entry name" value="Zn peptidases"/>
    <property type="match status" value="2"/>
</dbReference>